<evidence type="ECO:0000256" key="1">
    <source>
        <dbReference type="ARBA" id="ARBA00004123"/>
    </source>
</evidence>
<evidence type="ECO:0000256" key="3">
    <source>
        <dbReference type="ARBA" id="ARBA00023015"/>
    </source>
</evidence>
<dbReference type="Pfam" id="PF04855">
    <property type="entry name" value="SNF5"/>
    <property type="match status" value="1"/>
</dbReference>
<dbReference type="Gramene" id="Mp6g12940.1">
    <property type="protein sequence ID" value="Mp6g12940.1.cds"/>
    <property type="gene ID" value="Mp6g12940"/>
</dbReference>
<evidence type="ECO:0000313" key="7">
    <source>
        <dbReference type="Proteomes" id="UP000244005"/>
    </source>
</evidence>
<dbReference type="InterPro" id="IPR006939">
    <property type="entry name" value="SNF5"/>
</dbReference>
<dbReference type="OrthoDB" id="515064at2759"/>
<dbReference type="EMBL" id="KZ772731">
    <property type="protein sequence ID" value="PTQ37118.1"/>
    <property type="molecule type" value="Genomic_DNA"/>
</dbReference>
<evidence type="ECO:0000256" key="2">
    <source>
        <dbReference type="ARBA" id="ARBA00010239"/>
    </source>
</evidence>
<keyword evidence="3" id="KW-0805">Transcription regulation</keyword>
<name>A0A2R6WTD3_MARPO</name>
<keyword evidence="4" id="KW-0804">Transcription</keyword>
<dbReference type="GO" id="GO:0003712">
    <property type="term" value="F:transcription coregulator activity"/>
    <property type="evidence" value="ECO:0000318"/>
    <property type="project" value="GO_Central"/>
</dbReference>
<dbReference type="Proteomes" id="UP000244005">
    <property type="component" value="Unassembled WGS sequence"/>
</dbReference>
<proteinExistence type="inferred from homology"/>
<protein>
    <submittedName>
        <fullName evidence="6">Uncharacterized protein</fullName>
    </submittedName>
</protein>
<organism evidence="6 7">
    <name type="scientific">Marchantia polymorpha</name>
    <name type="common">Common liverwort</name>
    <name type="synonym">Marchantia aquatica</name>
    <dbReference type="NCBI Taxonomy" id="3197"/>
    <lineage>
        <taxon>Eukaryota</taxon>
        <taxon>Viridiplantae</taxon>
        <taxon>Streptophyta</taxon>
        <taxon>Embryophyta</taxon>
        <taxon>Marchantiophyta</taxon>
        <taxon>Marchantiopsida</taxon>
        <taxon>Marchantiidae</taxon>
        <taxon>Marchantiales</taxon>
        <taxon>Marchantiaceae</taxon>
        <taxon>Marchantia</taxon>
    </lineage>
</organism>
<accession>A0A2R6WTD3</accession>
<evidence type="ECO:0000256" key="4">
    <source>
        <dbReference type="ARBA" id="ARBA00023163"/>
    </source>
</evidence>
<dbReference type="OMA" id="EWDLYEP"/>
<dbReference type="GO" id="GO:0000228">
    <property type="term" value="C:nuclear chromosome"/>
    <property type="evidence" value="ECO:0007669"/>
    <property type="project" value="InterPro"/>
</dbReference>
<dbReference type="AlphaFoldDB" id="A0A2R6WTD3"/>
<sequence>MTVKNAQPSTSRPSLVKFRMPTAENLIPMRLDVEYEGRRLKDAFTWNVDDPDIEIYPFVRRMAKDLNLPSGFTPIIAQQMQTQLDEFRSLEAQEMTTEERVQTLRLDLRVNNTVVHDQFLWDVNNFDSDPEGFARGLCKDLELEDPEVAPAIALSIREQLYEIAKQNIASGRETRISKKVRRESGVDFTQPSALGTLAVNLMRRPNSKISIVRRKNEWDMFEPNVEILSDREVEAIDAREERNARIKKRQEEKEDAYSSRYLRV</sequence>
<evidence type="ECO:0000256" key="5">
    <source>
        <dbReference type="ARBA" id="ARBA00023242"/>
    </source>
</evidence>
<gene>
    <name evidence="6" type="ORF">MARPO_0059s0054</name>
</gene>
<evidence type="ECO:0000313" key="6">
    <source>
        <dbReference type="EMBL" id="PTQ37118.1"/>
    </source>
</evidence>
<keyword evidence="7" id="KW-1185">Reference proteome</keyword>
<dbReference type="GO" id="GO:0006357">
    <property type="term" value="P:regulation of transcription by RNA polymerase II"/>
    <property type="evidence" value="ECO:0000318"/>
    <property type="project" value="GO_Central"/>
</dbReference>
<keyword evidence="5" id="KW-0539">Nucleus</keyword>
<reference evidence="7" key="1">
    <citation type="journal article" date="2017" name="Cell">
        <title>Insights into land plant evolution garnered from the Marchantia polymorpha genome.</title>
        <authorList>
            <person name="Bowman J.L."/>
            <person name="Kohchi T."/>
            <person name="Yamato K.T."/>
            <person name="Jenkins J."/>
            <person name="Shu S."/>
            <person name="Ishizaki K."/>
            <person name="Yamaoka S."/>
            <person name="Nishihama R."/>
            <person name="Nakamura Y."/>
            <person name="Berger F."/>
            <person name="Adam C."/>
            <person name="Aki S.S."/>
            <person name="Althoff F."/>
            <person name="Araki T."/>
            <person name="Arteaga-Vazquez M.A."/>
            <person name="Balasubrmanian S."/>
            <person name="Barry K."/>
            <person name="Bauer D."/>
            <person name="Boehm C.R."/>
            <person name="Briginshaw L."/>
            <person name="Caballero-Perez J."/>
            <person name="Catarino B."/>
            <person name="Chen F."/>
            <person name="Chiyoda S."/>
            <person name="Chovatia M."/>
            <person name="Davies K.M."/>
            <person name="Delmans M."/>
            <person name="Demura T."/>
            <person name="Dierschke T."/>
            <person name="Dolan L."/>
            <person name="Dorantes-Acosta A.E."/>
            <person name="Eklund D.M."/>
            <person name="Florent S.N."/>
            <person name="Flores-Sandoval E."/>
            <person name="Fujiyama A."/>
            <person name="Fukuzawa H."/>
            <person name="Galik B."/>
            <person name="Grimanelli D."/>
            <person name="Grimwood J."/>
            <person name="Grossniklaus U."/>
            <person name="Hamada T."/>
            <person name="Haseloff J."/>
            <person name="Hetherington A.J."/>
            <person name="Higo A."/>
            <person name="Hirakawa Y."/>
            <person name="Hundley H.N."/>
            <person name="Ikeda Y."/>
            <person name="Inoue K."/>
            <person name="Inoue S.I."/>
            <person name="Ishida S."/>
            <person name="Jia Q."/>
            <person name="Kakita M."/>
            <person name="Kanazawa T."/>
            <person name="Kawai Y."/>
            <person name="Kawashima T."/>
            <person name="Kennedy M."/>
            <person name="Kinose K."/>
            <person name="Kinoshita T."/>
            <person name="Kohara Y."/>
            <person name="Koide E."/>
            <person name="Komatsu K."/>
            <person name="Kopischke S."/>
            <person name="Kubo M."/>
            <person name="Kyozuka J."/>
            <person name="Lagercrantz U."/>
            <person name="Lin S.S."/>
            <person name="Lindquist E."/>
            <person name="Lipzen A.M."/>
            <person name="Lu C.W."/>
            <person name="De Luna E."/>
            <person name="Martienssen R.A."/>
            <person name="Minamino N."/>
            <person name="Mizutani M."/>
            <person name="Mizutani M."/>
            <person name="Mochizuki N."/>
            <person name="Monte I."/>
            <person name="Mosher R."/>
            <person name="Nagasaki H."/>
            <person name="Nakagami H."/>
            <person name="Naramoto S."/>
            <person name="Nishitani K."/>
            <person name="Ohtani M."/>
            <person name="Okamoto T."/>
            <person name="Okumura M."/>
            <person name="Phillips J."/>
            <person name="Pollak B."/>
            <person name="Reinders A."/>
            <person name="Rovekamp M."/>
            <person name="Sano R."/>
            <person name="Sawa S."/>
            <person name="Schmid M.W."/>
            <person name="Shirakawa M."/>
            <person name="Solano R."/>
            <person name="Spunde A."/>
            <person name="Suetsugu N."/>
            <person name="Sugano S."/>
            <person name="Sugiyama A."/>
            <person name="Sun R."/>
            <person name="Suzuki Y."/>
            <person name="Takenaka M."/>
            <person name="Takezawa D."/>
            <person name="Tomogane H."/>
            <person name="Tsuzuki M."/>
            <person name="Ueda T."/>
            <person name="Umeda M."/>
            <person name="Ward J.M."/>
            <person name="Watanabe Y."/>
            <person name="Yazaki K."/>
            <person name="Yokoyama R."/>
            <person name="Yoshitake Y."/>
            <person name="Yotsui I."/>
            <person name="Zachgo S."/>
            <person name="Schmutz J."/>
        </authorList>
    </citation>
    <scope>NUCLEOTIDE SEQUENCE [LARGE SCALE GENOMIC DNA]</scope>
    <source>
        <strain evidence="7">Tak-1</strain>
    </source>
</reference>
<dbReference type="GO" id="GO:0005634">
    <property type="term" value="C:nucleus"/>
    <property type="evidence" value="ECO:0000318"/>
    <property type="project" value="GO_Central"/>
</dbReference>
<dbReference type="PANTHER" id="PTHR10019">
    <property type="entry name" value="SNF5"/>
    <property type="match status" value="1"/>
</dbReference>
<comment type="subcellular location">
    <subcellularLocation>
        <location evidence="1">Nucleus</location>
    </subcellularLocation>
</comment>
<dbReference type="GO" id="GO:0006338">
    <property type="term" value="P:chromatin remodeling"/>
    <property type="evidence" value="ECO:0000318"/>
    <property type="project" value="GO_Central"/>
</dbReference>
<comment type="similarity">
    <text evidence="2">Belongs to the SNF5 family.</text>
</comment>